<evidence type="ECO:0000256" key="1">
    <source>
        <dbReference type="ARBA" id="ARBA00004141"/>
    </source>
</evidence>
<evidence type="ECO:0000256" key="3">
    <source>
        <dbReference type="ARBA" id="ARBA00022989"/>
    </source>
</evidence>
<evidence type="ECO:0000256" key="5">
    <source>
        <dbReference type="SAM" id="Phobius"/>
    </source>
</evidence>
<evidence type="ECO:0000313" key="6">
    <source>
        <dbReference type="EMBL" id="KAK9708905.1"/>
    </source>
</evidence>
<feature type="transmembrane region" description="Helical" evidence="5">
    <location>
        <begin position="176"/>
        <end position="199"/>
    </location>
</feature>
<feature type="transmembrane region" description="Helical" evidence="5">
    <location>
        <begin position="20"/>
        <end position="44"/>
    </location>
</feature>
<evidence type="ECO:0008006" key="8">
    <source>
        <dbReference type="Google" id="ProtNLM"/>
    </source>
</evidence>
<gene>
    <name evidence="6" type="ORF">K7432_009356</name>
</gene>
<feature type="transmembrane region" description="Helical" evidence="5">
    <location>
        <begin position="225"/>
        <end position="246"/>
    </location>
</feature>
<dbReference type="Proteomes" id="UP001479436">
    <property type="component" value="Unassembled WGS sequence"/>
</dbReference>
<name>A0ABR2VX63_9FUNG</name>
<evidence type="ECO:0000256" key="2">
    <source>
        <dbReference type="ARBA" id="ARBA00022692"/>
    </source>
</evidence>
<reference evidence="6 7" key="1">
    <citation type="submission" date="2023-04" db="EMBL/GenBank/DDBJ databases">
        <title>Genome of Basidiobolus ranarum AG-B5.</title>
        <authorList>
            <person name="Stajich J.E."/>
            <person name="Carter-House D."/>
            <person name="Gryganskyi A."/>
        </authorList>
    </citation>
    <scope>NUCLEOTIDE SEQUENCE [LARGE SCALE GENOMIC DNA]</scope>
    <source>
        <strain evidence="6 7">AG-B5</strain>
    </source>
</reference>
<proteinExistence type="predicted"/>
<organism evidence="6 7">
    <name type="scientific">Basidiobolus ranarum</name>
    <dbReference type="NCBI Taxonomy" id="34480"/>
    <lineage>
        <taxon>Eukaryota</taxon>
        <taxon>Fungi</taxon>
        <taxon>Fungi incertae sedis</taxon>
        <taxon>Zoopagomycota</taxon>
        <taxon>Entomophthoromycotina</taxon>
        <taxon>Basidiobolomycetes</taxon>
        <taxon>Basidiobolales</taxon>
        <taxon>Basidiobolaceae</taxon>
        <taxon>Basidiobolus</taxon>
    </lineage>
</organism>
<keyword evidence="7" id="KW-1185">Reference proteome</keyword>
<evidence type="ECO:0000256" key="4">
    <source>
        <dbReference type="ARBA" id="ARBA00023136"/>
    </source>
</evidence>
<accession>A0ABR2VX63</accession>
<dbReference type="PANTHER" id="PTHR23112:SF47">
    <property type="entry name" value="G-PROTEIN COUPLED RECEPTOR 157"/>
    <property type="match status" value="1"/>
</dbReference>
<keyword evidence="4 5" id="KW-0472">Membrane</keyword>
<feature type="transmembrane region" description="Helical" evidence="5">
    <location>
        <begin position="127"/>
        <end position="146"/>
    </location>
</feature>
<dbReference type="PANTHER" id="PTHR23112">
    <property type="entry name" value="G PROTEIN-COUPLED RECEPTOR 157-RELATED"/>
    <property type="match status" value="1"/>
</dbReference>
<dbReference type="EMBL" id="JASJQH010007448">
    <property type="protein sequence ID" value="KAK9708905.1"/>
    <property type="molecule type" value="Genomic_DNA"/>
</dbReference>
<dbReference type="SUPFAM" id="SSF81321">
    <property type="entry name" value="Family A G protein-coupled receptor-like"/>
    <property type="match status" value="1"/>
</dbReference>
<protein>
    <recommendedName>
        <fullName evidence="8">G-protein coupled receptors family 2 profile 2 domain-containing protein</fullName>
    </recommendedName>
</protein>
<keyword evidence="3 5" id="KW-1133">Transmembrane helix</keyword>
<evidence type="ECO:0000313" key="7">
    <source>
        <dbReference type="Proteomes" id="UP001479436"/>
    </source>
</evidence>
<keyword evidence="2 5" id="KW-0812">Transmembrane</keyword>
<comment type="subcellular location">
    <subcellularLocation>
        <location evidence="1">Membrane</location>
        <topology evidence="1">Multi-pass membrane protein</topology>
    </subcellularLocation>
</comment>
<comment type="caution">
    <text evidence="6">The sequence shown here is derived from an EMBL/GenBank/DDBJ whole genome shotgun (WGS) entry which is preliminary data.</text>
</comment>
<feature type="transmembrane region" description="Helical" evidence="5">
    <location>
        <begin position="94"/>
        <end position="115"/>
    </location>
</feature>
<feature type="transmembrane region" description="Helical" evidence="5">
    <location>
        <begin position="56"/>
        <end position="74"/>
    </location>
</feature>
<sequence>MNSTPLLEIREELNVTTVTSVILNSFSVVSSMAVVFTILIIYTYRKSLADRVSFRLALWIALVNALFNGIQLLLQTPLVESNKICSLLVWGSLTSSLLSLLFTVAIAVNLQIILVHNQPLTKPYETYYAMLAAIMSLLITSPPYLLGLFGRQPDGSCGFAAENWWQITLLPWLGHLFWILLGTLYCAIITIIVSFYLFVEVTQPVPDANNSRLTSKKVQRAVRRILLYLILPSLGQFLVLISWIIIRLAYNNPTWYTVGKVLSTIGSGSQGMLTAVAFLFDPVLEAATSAISKDIVERAYPNAISPRNMGKPVLSPNPNTNNQSTWYVPALRWFARKFLVFPGSRFETHMCETLFAHSSNSDIDHEATTPGGAENPCLAGTLPSPPKLMIPKPGRVSPGGLNSGKVGGVFITTNFLTASWAETSVDLPNTPMRDPLTPVVPWI</sequence>